<protein>
    <submittedName>
        <fullName evidence="2">Uncharacterized protein</fullName>
    </submittedName>
</protein>
<evidence type="ECO:0000313" key="3">
    <source>
        <dbReference type="Proteomes" id="UP000233551"/>
    </source>
</evidence>
<dbReference type="EMBL" id="PGOL01000508">
    <property type="protein sequence ID" value="PKI69419.1"/>
    <property type="molecule type" value="Genomic_DNA"/>
</dbReference>
<reference evidence="2 3" key="1">
    <citation type="submission" date="2017-11" db="EMBL/GenBank/DDBJ databases">
        <title>De-novo sequencing of pomegranate (Punica granatum L.) genome.</title>
        <authorList>
            <person name="Akparov Z."/>
            <person name="Amiraslanov A."/>
            <person name="Hajiyeva S."/>
            <person name="Abbasov M."/>
            <person name="Kaur K."/>
            <person name="Hamwieh A."/>
            <person name="Solovyev V."/>
            <person name="Salamov A."/>
            <person name="Braich B."/>
            <person name="Kosarev P."/>
            <person name="Mahmoud A."/>
            <person name="Hajiyev E."/>
            <person name="Babayeva S."/>
            <person name="Izzatullayeva V."/>
            <person name="Mammadov A."/>
            <person name="Mammadov A."/>
            <person name="Sharifova S."/>
            <person name="Ojaghi J."/>
            <person name="Eynullazada K."/>
            <person name="Bayramov B."/>
            <person name="Abdulazimova A."/>
            <person name="Shahmuradov I."/>
        </authorList>
    </citation>
    <scope>NUCLEOTIDE SEQUENCE [LARGE SCALE GENOMIC DNA]</scope>
    <source>
        <strain evidence="3">cv. AG2017</strain>
        <tissue evidence="2">Leaf</tissue>
    </source>
</reference>
<dbReference type="Proteomes" id="UP000233551">
    <property type="component" value="Unassembled WGS sequence"/>
</dbReference>
<sequence length="131" mass="14489">MASQRNESATSALIEAGLHRSLQANIVELCKRLTIALHSRLLIHGGYVSRFASLVKYRTLTITFTDSVSPAPNSHWSFCRGQPLGVIQGTLTPYHKVLASTEECESSAKEQKKKKVRTEAKSLSKSMSQRT</sequence>
<proteinExistence type="predicted"/>
<evidence type="ECO:0000313" key="2">
    <source>
        <dbReference type="EMBL" id="PKI69419.1"/>
    </source>
</evidence>
<dbReference type="AlphaFoldDB" id="A0A2I0KLU4"/>
<name>A0A2I0KLU4_PUNGR</name>
<gene>
    <name evidence="2" type="ORF">CRG98_010217</name>
</gene>
<organism evidence="2 3">
    <name type="scientific">Punica granatum</name>
    <name type="common">Pomegranate</name>
    <dbReference type="NCBI Taxonomy" id="22663"/>
    <lineage>
        <taxon>Eukaryota</taxon>
        <taxon>Viridiplantae</taxon>
        <taxon>Streptophyta</taxon>
        <taxon>Embryophyta</taxon>
        <taxon>Tracheophyta</taxon>
        <taxon>Spermatophyta</taxon>
        <taxon>Magnoliopsida</taxon>
        <taxon>eudicotyledons</taxon>
        <taxon>Gunneridae</taxon>
        <taxon>Pentapetalae</taxon>
        <taxon>rosids</taxon>
        <taxon>malvids</taxon>
        <taxon>Myrtales</taxon>
        <taxon>Lythraceae</taxon>
        <taxon>Punica</taxon>
    </lineage>
</organism>
<comment type="caution">
    <text evidence="2">The sequence shown here is derived from an EMBL/GenBank/DDBJ whole genome shotgun (WGS) entry which is preliminary data.</text>
</comment>
<accession>A0A2I0KLU4</accession>
<evidence type="ECO:0000256" key="1">
    <source>
        <dbReference type="SAM" id="MobiDB-lite"/>
    </source>
</evidence>
<feature type="region of interest" description="Disordered" evidence="1">
    <location>
        <begin position="106"/>
        <end position="131"/>
    </location>
</feature>
<keyword evidence="3" id="KW-1185">Reference proteome</keyword>